<dbReference type="GO" id="GO:0046872">
    <property type="term" value="F:metal ion binding"/>
    <property type="evidence" value="ECO:0007669"/>
    <property type="project" value="UniProtKB-KW"/>
</dbReference>
<feature type="domain" description="Thioredoxin" evidence="5">
    <location>
        <begin position="49"/>
        <end position="213"/>
    </location>
</feature>
<reference evidence="6 7" key="1">
    <citation type="submission" date="2021-12" db="EMBL/GenBank/DDBJ databases">
        <title>Genome sequencing of bacteria with rrn-lacking chromosome and rrn-plasmid.</title>
        <authorList>
            <person name="Anda M."/>
            <person name="Iwasaki W."/>
        </authorList>
    </citation>
    <scope>NUCLEOTIDE SEQUENCE [LARGE SCALE GENOMIC DNA]</scope>
    <source>
        <strain evidence="6 7">DSM 100852</strain>
    </source>
</reference>
<keyword evidence="2 3" id="KW-0186">Copper</keyword>
<dbReference type="PROSITE" id="PS51352">
    <property type="entry name" value="THIOREDOXIN_2"/>
    <property type="match status" value="1"/>
</dbReference>
<keyword evidence="7" id="KW-1185">Reference proteome</keyword>
<dbReference type="AlphaFoldDB" id="A0AAU9CT14"/>
<protein>
    <submittedName>
        <fullName evidence="6">SCO family protein</fullName>
    </submittedName>
</protein>
<gene>
    <name evidence="6" type="ORF">FUAX_25740</name>
</gene>
<feature type="binding site" evidence="3">
    <location>
        <position position="176"/>
    </location>
    <ligand>
        <name>Cu cation</name>
        <dbReference type="ChEBI" id="CHEBI:23378"/>
    </ligand>
</feature>
<dbReference type="PROSITE" id="PS51257">
    <property type="entry name" value="PROKAR_LIPOPROTEIN"/>
    <property type="match status" value="1"/>
</dbReference>
<proteinExistence type="inferred from homology"/>
<dbReference type="InterPro" id="IPR003782">
    <property type="entry name" value="SCO1/SenC"/>
</dbReference>
<dbReference type="KEGG" id="fax:FUAX_25740"/>
<evidence type="ECO:0000256" key="3">
    <source>
        <dbReference type="PIRSR" id="PIRSR603782-1"/>
    </source>
</evidence>
<feature type="binding site" evidence="3">
    <location>
        <position position="87"/>
    </location>
    <ligand>
        <name>Cu cation</name>
        <dbReference type="ChEBI" id="CHEBI:23378"/>
    </ligand>
</feature>
<evidence type="ECO:0000313" key="7">
    <source>
        <dbReference type="Proteomes" id="UP001348817"/>
    </source>
</evidence>
<feature type="binding site" evidence="3">
    <location>
        <position position="91"/>
    </location>
    <ligand>
        <name>Cu cation</name>
        <dbReference type="ChEBI" id="CHEBI:23378"/>
    </ligand>
</feature>
<dbReference type="Gene3D" id="3.40.30.10">
    <property type="entry name" value="Glutaredoxin"/>
    <property type="match status" value="1"/>
</dbReference>
<dbReference type="CDD" id="cd02968">
    <property type="entry name" value="SCO"/>
    <property type="match status" value="1"/>
</dbReference>
<dbReference type="Pfam" id="PF02630">
    <property type="entry name" value="SCO1-SenC"/>
    <property type="match status" value="1"/>
</dbReference>
<feature type="disulfide bond" description="Redox-active" evidence="4">
    <location>
        <begin position="87"/>
        <end position="91"/>
    </location>
</feature>
<organism evidence="6 7">
    <name type="scientific">Fulvitalea axinellae</name>
    <dbReference type="NCBI Taxonomy" id="1182444"/>
    <lineage>
        <taxon>Bacteria</taxon>
        <taxon>Pseudomonadati</taxon>
        <taxon>Bacteroidota</taxon>
        <taxon>Cytophagia</taxon>
        <taxon>Cytophagales</taxon>
        <taxon>Persicobacteraceae</taxon>
        <taxon>Fulvitalea</taxon>
    </lineage>
</organism>
<accession>A0AAU9CT14</accession>
<keyword evidence="3" id="KW-0479">Metal-binding</keyword>
<comment type="similarity">
    <text evidence="1">Belongs to the SCO1/2 family.</text>
</comment>
<sequence>MKNVKTFGIASAFLIAVTLMSCGSGKRKLPFLGHRTTVEKVVNGETVVDTVYQTIPDFSFTNQEGQTVSKKDFEGKVYVADFFFTTCPTICPKMSAQMLRLYQRFENTDEVRLLSHSIDTKYDTPPVLKRYAEKLDVKAPKWQFVTGKKEEIYTLGEKHYYVTAQEDKNAPGGFIHSGAFMLIDTHGRIRGKYDGTVPQAVDKLMNDIDLLLQETKEEKNTEGQS</sequence>
<dbReference type="InterPro" id="IPR036249">
    <property type="entry name" value="Thioredoxin-like_sf"/>
</dbReference>
<evidence type="ECO:0000313" key="6">
    <source>
        <dbReference type="EMBL" id="BDD10142.1"/>
    </source>
</evidence>
<dbReference type="PANTHER" id="PTHR12151:SF25">
    <property type="entry name" value="LINALOOL DEHYDRATASE_ISOMERASE DOMAIN-CONTAINING PROTEIN"/>
    <property type="match status" value="1"/>
</dbReference>
<dbReference type="EMBL" id="AP025314">
    <property type="protein sequence ID" value="BDD10142.1"/>
    <property type="molecule type" value="Genomic_DNA"/>
</dbReference>
<dbReference type="PANTHER" id="PTHR12151">
    <property type="entry name" value="ELECTRON TRANSPORT PROTIN SCO1/SENC FAMILY MEMBER"/>
    <property type="match status" value="1"/>
</dbReference>
<keyword evidence="4" id="KW-1015">Disulfide bond</keyword>
<dbReference type="InterPro" id="IPR013766">
    <property type="entry name" value="Thioredoxin_domain"/>
</dbReference>
<evidence type="ECO:0000256" key="4">
    <source>
        <dbReference type="PIRSR" id="PIRSR603782-2"/>
    </source>
</evidence>
<evidence type="ECO:0000259" key="5">
    <source>
        <dbReference type="PROSITE" id="PS51352"/>
    </source>
</evidence>
<dbReference type="SUPFAM" id="SSF52833">
    <property type="entry name" value="Thioredoxin-like"/>
    <property type="match status" value="1"/>
</dbReference>
<evidence type="ECO:0000256" key="2">
    <source>
        <dbReference type="ARBA" id="ARBA00023008"/>
    </source>
</evidence>
<evidence type="ECO:0000256" key="1">
    <source>
        <dbReference type="ARBA" id="ARBA00010996"/>
    </source>
</evidence>
<dbReference type="Proteomes" id="UP001348817">
    <property type="component" value="Chromosome"/>
</dbReference>
<dbReference type="RefSeq" id="WP_338391716.1">
    <property type="nucleotide sequence ID" value="NZ_AP025314.1"/>
</dbReference>
<name>A0AAU9CT14_9BACT</name>